<evidence type="ECO:0000313" key="2">
    <source>
        <dbReference type="EMBL" id="TXD79487.1"/>
    </source>
</evidence>
<dbReference type="RefSeq" id="WP_111357078.1">
    <property type="nucleotide sequence ID" value="NZ_MSSV01000001.1"/>
</dbReference>
<gene>
    <name evidence="2" type="ORF">ESW18_03390</name>
</gene>
<sequence length="52" mass="5902">MFTGIHSVFYLFIFAIFKHQDYALVIGSIGLLVAAKMTMFIPINRLVPKLKS</sequence>
<proteinExistence type="predicted"/>
<accession>A0ABY3HSN9</accession>
<dbReference type="Proteomes" id="UP000321927">
    <property type="component" value="Unassembled WGS sequence"/>
</dbReference>
<dbReference type="EMBL" id="VORV01000002">
    <property type="protein sequence ID" value="TXD79487.1"/>
    <property type="molecule type" value="Genomic_DNA"/>
</dbReference>
<keyword evidence="1" id="KW-0472">Membrane</keyword>
<keyword evidence="1" id="KW-0812">Transmembrane</keyword>
<organism evidence="2 3">
    <name type="scientific">Algoriphagus ratkowskyi</name>
    <dbReference type="NCBI Taxonomy" id="57028"/>
    <lineage>
        <taxon>Bacteria</taxon>
        <taxon>Pseudomonadati</taxon>
        <taxon>Bacteroidota</taxon>
        <taxon>Cytophagia</taxon>
        <taxon>Cytophagales</taxon>
        <taxon>Cyclobacteriaceae</taxon>
        <taxon>Algoriphagus</taxon>
    </lineage>
</organism>
<comment type="caution">
    <text evidence="2">The sequence shown here is derived from an EMBL/GenBank/DDBJ whole genome shotgun (WGS) entry which is preliminary data.</text>
</comment>
<dbReference type="Pfam" id="PF06123">
    <property type="entry name" value="CreD"/>
    <property type="match status" value="1"/>
</dbReference>
<reference evidence="2 3" key="1">
    <citation type="submission" date="2019-08" db="EMBL/GenBank/DDBJ databases">
        <title>Genome of Algoriphagus ratkowskyi IC026.</title>
        <authorList>
            <person name="Bowman J.P."/>
        </authorList>
    </citation>
    <scope>NUCLEOTIDE SEQUENCE [LARGE SCALE GENOMIC DNA]</scope>
    <source>
        <strain evidence="2 3">IC026</strain>
    </source>
</reference>
<dbReference type="InterPro" id="IPR010364">
    <property type="entry name" value="Uncharacterised_IM_CreD"/>
</dbReference>
<protein>
    <submittedName>
        <fullName evidence="2">Cell envelope integrity protein CreD</fullName>
    </submittedName>
</protein>
<name>A0ABY3HSN9_9BACT</name>
<keyword evidence="1" id="KW-1133">Transmembrane helix</keyword>
<evidence type="ECO:0000313" key="3">
    <source>
        <dbReference type="Proteomes" id="UP000321927"/>
    </source>
</evidence>
<feature type="transmembrane region" description="Helical" evidence="1">
    <location>
        <begin position="22"/>
        <end position="43"/>
    </location>
</feature>
<keyword evidence="3" id="KW-1185">Reference proteome</keyword>
<evidence type="ECO:0000256" key="1">
    <source>
        <dbReference type="SAM" id="Phobius"/>
    </source>
</evidence>